<feature type="signal peptide" evidence="3">
    <location>
        <begin position="1"/>
        <end position="32"/>
    </location>
</feature>
<evidence type="ECO:0000256" key="3">
    <source>
        <dbReference type="SAM" id="SignalP"/>
    </source>
</evidence>
<keyword evidence="2" id="KW-0378">Hydrolase</keyword>
<dbReference type="CDD" id="cd01821">
    <property type="entry name" value="Rhamnogalacturan_acetylesterase_like"/>
    <property type="match status" value="1"/>
</dbReference>
<dbReference type="InterPro" id="IPR036514">
    <property type="entry name" value="SGNH_hydro_sf"/>
</dbReference>
<dbReference type="EMBL" id="BAABGA010000064">
    <property type="protein sequence ID" value="GAA4463309.1"/>
    <property type="molecule type" value="Genomic_DNA"/>
</dbReference>
<accession>A0ABP8NCI8</accession>
<evidence type="ECO:0000313" key="5">
    <source>
        <dbReference type="EMBL" id="GAA4463309.1"/>
    </source>
</evidence>
<comment type="similarity">
    <text evidence="1">Belongs to the 'GDSL' lipolytic enzyme family.</text>
</comment>
<reference evidence="6" key="1">
    <citation type="journal article" date="2019" name="Int. J. Syst. Evol. Microbiol.">
        <title>The Global Catalogue of Microorganisms (GCM) 10K type strain sequencing project: providing services to taxonomists for standard genome sequencing and annotation.</title>
        <authorList>
            <consortium name="The Broad Institute Genomics Platform"/>
            <consortium name="The Broad Institute Genome Sequencing Center for Infectious Disease"/>
            <person name="Wu L."/>
            <person name="Ma J."/>
        </authorList>
    </citation>
    <scope>NUCLEOTIDE SEQUENCE [LARGE SCALE GENOMIC DNA]</scope>
    <source>
        <strain evidence="6">JCM 17759</strain>
    </source>
</reference>
<dbReference type="Proteomes" id="UP001500840">
    <property type="component" value="Unassembled WGS sequence"/>
</dbReference>
<feature type="domain" description="SGNH hydrolase-type esterase" evidence="4">
    <location>
        <begin position="41"/>
        <end position="235"/>
    </location>
</feature>
<evidence type="ECO:0000313" key="6">
    <source>
        <dbReference type="Proteomes" id="UP001500840"/>
    </source>
</evidence>
<keyword evidence="6" id="KW-1185">Reference proteome</keyword>
<name>A0ABP8NCI8_9BACT</name>
<dbReference type="Pfam" id="PF13472">
    <property type="entry name" value="Lipase_GDSL_2"/>
    <property type="match status" value="1"/>
</dbReference>
<dbReference type="InterPro" id="IPR013830">
    <property type="entry name" value="SGNH_hydro"/>
</dbReference>
<dbReference type="PANTHER" id="PTHR43695:SF1">
    <property type="entry name" value="RHAMNOGALACTURONAN ACETYLESTERASE"/>
    <property type="match status" value="1"/>
</dbReference>
<sequence length="261" mass="29244">MMMHRNTHSLTRWIAMLALLASVAHLPSTATASDAFTIFMIGDSTMADKPLIPENPERGWGQLLTLYFNPNVTIDNHATNGRSSKSFRSEGRWDGVLQRIQPGDYVIIQFGHNDEKSDQARHTDPFGSYTANLRRYAKEASELGAIPILATPVVRRVFDDKGVLQPTHGEYPEAVRKLASEIDVPLLDMTLRSRELLERLGKTRSEQLFIWTIPGEYDRFPEGNSDNTHFNALGATRMCDLAVAEIQAKVPELAAHLKSSR</sequence>
<dbReference type="Gene3D" id="3.40.50.1110">
    <property type="entry name" value="SGNH hydrolase"/>
    <property type="match status" value="1"/>
</dbReference>
<evidence type="ECO:0000256" key="2">
    <source>
        <dbReference type="ARBA" id="ARBA00022801"/>
    </source>
</evidence>
<evidence type="ECO:0000256" key="1">
    <source>
        <dbReference type="ARBA" id="ARBA00008668"/>
    </source>
</evidence>
<protein>
    <recommendedName>
        <fullName evidence="4">SGNH hydrolase-type esterase domain-containing protein</fullName>
    </recommendedName>
</protein>
<dbReference type="InterPro" id="IPR037459">
    <property type="entry name" value="RhgT-like"/>
</dbReference>
<proteinExistence type="inferred from homology"/>
<gene>
    <name evidence="5" type="ORF">GCM10023156_48330</name>
</gene>
<feature type="chain" id="PRO_5045943892" description="SGNH hydrolase-type esterase domain-containing protein" evidence="3">
    <location>
        <begin position="33"/>
        <end position="261"/>
    </location>
</feature>
<evidence type="ECO:0000259" key="4">
    <source>
        <dbReference type="Pfam" id="PF13472"/>
    </source>
</evidence>
<dbReference type="PANTHER" id="PTHR43695">
    <property type="entry name" value="PUTATIVE (AFU_ORTHOLOGUE AFUA_2G17250)-RELATED"/>
    <property type="match status" value="1"/>
</dbReference>
<organism evidence="5 6">
    <name type="scientific">Novipirellula rosea</name>
    <dbReference type="NCBI Taxonomy" id="1031540"/>
    <lineage>
        <taxon>Bacteria</taxon>
        <taxon>Pseudomonadati</taxon>
        <taxon>Planctomycetota</taxon>
        <taxon>Planctomycetia</taxon>
        <taxon>Pirellulales</taxon>
        <taxon>Pirellulaceae</taxon>
        <taxon>Novipirellula</taxon>
    </lineage>
</organism>
<keyword evidence="3" id="KW-0732">Signal</keyword>
<dbReference type="SUPFAM" id="SSF52266">
    <property type="entry name" value="SGNH hydrolase"/>
    <property type="match status" value="1"/>
</dbReference>
<comment type="caution">
    <text evidence="5">The sequence shown here is derived from an EMBL/GenBank/DDBJ whole genome shotgun (WGS) entry which is preliminary data.</text>
</comment>